<dbReference type="Proteomes" id="UP000792457">
    <property type="component" value="Unassembled WGS sequence"/>
</dbReference>
<keyword evidence="2" id="KW-1185">Reference proteome</keyword>
<reference evidence="1" key="1">
    <citation type="submission" date="2013-04" db="EMBL/GenBank/DDBJ databases">
        <authorList>
            <person name="Qu J."/>
            <person name="Murali S.C."/>
            <person name="Bandaranaike D."/>
            <person name="Bellair M."/>
            <person name="Blankenburg K."/>
            <person name="Chao H."/>
            <person name="Dinh H."/>
            <person name="Doddapaneni H."/>
            <person name="Downs B."/>
            <person name="Dugan-Rocha S."/>
            <person name="Elkadiri S."/>
            <person name="Gnanaolivu R.D."/>
            <person name="Hernandez B."/>
            <person name="Javaid M."/>
            <person name="Jayaseelan J.C."/>
            <person name="Lee S."/>
            <person name="Li M."/>
            <person name="Ming W."/>
            <person name="Munidasa M."/>
            <person name="Muniz J."/>
            <person name="Nguyen L."/>
            <person name="Ongeri F."/>
            <person name="Osuji N."/>
            <person name="Pu L.-L."/>
            <person name="Puazo M."/>
            <person name="Qu C."/>
            <person name="Quiroz J."/>
            <person name="Raj R."/>
            <person name="Weissenberger G."/>
            <person name="Xin Y."/>
            <person name="Zou X."/>
            <person name="Han Y."/>
            <person name="Richards S."/>
            <person name="Worley K."/>
            <person name="Muzny D."/>
            <person name="Gibbs R."/>
        </authorList>
    </citation>
    <scope>NUCLEOTIDE SEQUENCE</scope>
    <source>
        <strain evidence="1">Sampled in the wild</strain>
    </source>
</reference>
<dbReference type="SUPFAM" id="SSF48726">
    <property type="entry name" value="Immunoglobulin"/>
    <property type="match status" value="1"/>
</dbReference>
<proteinExistence type="predicted"/>
<dbReference type="InterPro" id="IPR013783">
    <property type="entry name" value="Ig-like_fold"/>
</dbReference>
<dbReference type="InterPro" id="IPR036179">
    <property type="entry name" value="Ig-like_dom_sf"/>
</dbReference>
<name>A0A8K0K6X6_LADFU</name>
<dbReference type="EMBL" id="KZ308369">
    <property type="protein sequence ID" value="KAG8228360.1"/>
    <property type="molecule type" value="Genomic_DNA"/>
</dbReference>
<gene>
    <name evidence="1" type="ORF">J437_LFUL006811</name>
</gene>
<evidence type="ECO:0000313" key="2">
    <source>
        <dbReference type="Proteomes" id="UP000792457"/>
    </source>
</evidence>
<dbReference type="OrthoDB" id="5969272at2759"/>
<comment type="caution">
    <text evidence="1">The sequence shown here is derived from an EMBL/GenBank/DDBJ whole genome shotgun (WGS) entry which is preliminary data.</text>
</comment>
<sequence length="92" mass="9869">MHDGDRLLPINRRQIVFPNGTLVIEKVQPSQDGGSYTCTAAYKGGRKASGTAHVIVMGGLPSDFSLSKQSRHMFSSSLLANAKVISEMNGYA</sequence>
<protein>
    <submittedName>
        <fullName evidence="1">Uncharacterized protein</fullName>
    </submittedName>
</protein>
<evidence type="ECO:0000313" key="1">
    <source>
        <dbReference type="EMBL" id="KAG8228360.1"/>
    </source>
</evidence>
<accession>A0A8K0K6X6</accession>
<reference evidence="1" key="2">
    <citation type="submission" date="2017-10" db="EMBL/GenBank/DDBJ databases">
        <title>Ladona fulva Genome sequencing and assembly.</title>
        <authorList>
            <person name="Murali S."/>
            <person name="Richards S."/>
            <person name="Bandaranaike D."/>
            <person name="Bellair M."/>
            <person name="Blankenburg K."/>
            <person name="Chao H."/>
            <person name="Dinh H."/>
            <person name="Doddapaneni H."/>
            <person name="Dugan-Rocha S."/>
            <person name="Elkadiri S."/>
            <person name="Gnanaolivu R."/>
            <person name="Hernandez B."/>
            <person name="Skinner E."/>
            <person name="Javaid M."/>
            <person name="Lee S."/>
            <person name="Li M."/>
            <person name="Ming W."/>
            <person name="Munidasa M."/>
            <person name="Muniz J."/>
            <person name="Nguyen L."/>
            <person name="Hughes D."/>
            <person name="Osuji N."/>
            <person name="Pu L.-L."/>
            <person name="Puazo M."/>
            <person name="Qu C."/>
            <person name="Quiroz J."/>
            <person name="Raj R."/>
            <person name="Weissenberger G."/>
            <person name="Xin Y."/>
            <person name="Zou X."/>
            <person name="Han Y."/>
            <person name="Worley K."/>
            <person name="Muzny D."/>
            <person name="Gibbs R."/>
        </authorList>
    </citation>
    <scope>NUCLEOTIDE SEQUENCE</scope>
    <source>
        <strain evidence="1">Sampled in the wild</strain>
    </source>
</reference>
<dbReference type="AlphaFoldDB" id="A0A8K0K6X6"/>
<organism evidence="1 2">
    <name type="scientific">Ladona fulva</name>
    <name type="common">Scarce chaser dragonfly</name>
    <name type="synonym">Libellula fulva</name>
    <dbReference type="NCBI Taxonomy" id="123851"/>
    <lineage>
        <taxon>Eukaryota</taxon>
        <taxon>Metazoa</taxon>
        <taxon>Ecdysozoa</taxon>
        <taxon>Arthropoda</taxon>
        <taxon>Hexapoda</taxon>
        <taxon>Insecta</taxon>
        <taxon>Pterygota</taxon>
        <taxon>Palaeoptera</taxon>
        <taxon>Odonata</taxon>
        <taxon>Epiprocta</taxon>
        <taxon>Anisoptera</taxon>
        <taxon>Libelluloidea</taxon>
        <taxon>Libellulidae</taxon>
        <taxon>Ladona</taxon>
    </lineage>
</organism>
<dbReference type="Gene3D" id="2.60.40.10">
    <property type="entry name" value="Immunoglobulins"/>
    <property type="match status" value="1"/>
</dbReference>